<evidence type="ECO:0000256" key="2">
    <source>
        <dbReference type="ARBA" id="ARBA00005372"/>
    </source>
</evidence>
<dbReference type="GeneID" id="9581120"/>
<accession>D4D8A6</accession>
<evidence type="ECO:0000313" key="5">
    <source>
        <dbReference type="EMBL" id="EFE41925.1"/>
    </source>
</evidence>
<evidence type="ECO:0000313" key="6">
    <source>
        <dbReference type="Proteomes" id="UP000008383"/>
    </source>
</evidence>
<comment type="caution">
    <text evidence="5">The sequence shown here is derived from an EMBL/GenBank/DDBJ whole genome shotgun (WGS) entry which is preliminary data.</text>
</comment>
<proteinExistence type="inferred from homology"/>
<keyword evidence="6" id="KW-1185">Reference proteome</keyword>
<dbReference type="PANTHER" id="PTHR43162:SF1">
    <property type="entry name" value="PRESTALK A DIFFERENTIATION PROTEIN A"/>
    <property type="match status" value="1"/>
</dbReference>
<dbReference type="HOGENOM" id="CLU_007383_10_6_1"/>
<dbReference type="Proteomes" id="UP000008383">
    <property type="component" value="Unassembled WGS sequence"/>
</dbReference>
<dbReference type="OrthoDB" id="9997102at2759"/>
<dbReference type="RefSeq" id="XP_003022543.1">
    <property type="nucleotide sequence ID" value="XM_003022497.1"/>
</dbReference>
<dbReference type="KEGG" id="tve:TRV_03342"/>
<keyword evidence="3" id="KW-0017">Alkaloid metabolism</keyword>
<evidence type="ECO:0000256" key="4">
    <source>
        <dbReference type="ARBA" id="ARBA00023002"/>
    </source>
</evidence>
<dbReference type="PANTHER" id="PTHR43162">
    <property type="match status" value="1"/>
</dbReference>
<dbReference type="Gene3D" id="3.40.50.720">
    <property type="entry name" value="NAD(P)-binding Rossmann-like Domain"/>
    <property type="match status" value="1"/>
</dbReference>
<dbReference type="EMBL" id="ACYE01000172">
    <property type="protein sequence ID" value="EFE41925.1"/>
    <property type="molecule type" value="Genomic_DNA"/>
</dbReference>
<dbReference type="UniPathway" id="UPA00327"/>
<evidence type="ECO:0000256" key="1">
    <source>
        <dbReference type="ARBA" id="ARBA00005107"/>
    </source>
</evidence>
<comment type="similarity">
    <text evidence="2">Belongs to the fgaFS/easG family.</text>
</comment>
<dbReference type="NCBIfam" id="TIGR03649">
    <property type="entry name" value="ergot_EASG"/>
    <property type="match status" value="1"/>
</dbReference>
<keyword evidence="4" id="KW-0560">Oxidoreductase</keyword>
<dbReference type="InterPro" id="IPR036291">
    <property type="entry name" value="NAD(P)-bd_dom_sf"/>
</dbReference>
<dbReference type="InterPro" id="IPR051604">
    <property type="entry name" value="Ergot_Alk_Oxidoreductase"/>
</dbReference>
<dbReference type="GO" id="GO:0016491">
    <property type="term" value="F:oxidoreductase activity"/>
    <property type="evidence" value="ECO:0007669"/>
    <property type="project" value="UniProtKB-KW"/>
</dbReference>
<comment type="pathway">
    <text evidence="1">Alkaloid biosynthesis; ergot alkaloid biosynthesis.</text>
</comment>
<gene>
    <name evidence="5" type="ORF">TRV_03342</name>
</gene>
<organism evidence="5 6">
    <name type="scientific">Trichophyton verrucosum (strain HKI 0517)</name>
    <dbReference type="NCBI Taxonomy" id="663202"/>
    <lineage>
        <taxon>Eukaryota</taxon>
        <taxon>Fungi</taxon>
        <taxon>Dikarya</taxon>
        <taxon>Ascomycota</taxon>
        <taxon>Pezizomycotina</taxon>
        <taxon>Eurotiomycetes</taxon>
        <taxon>Eurotiomycetidae</taxon>
        <taxon>Onygenales</taxon>
        <taxon>Arthrodermataceae</taxon>
        <taxon>Trichophyton</taxon>
    </lineage>
</organism>
<evidence type="ECO:0000256" key="3">
    <source>
        <dbReference type="ARBA" id="ARBA00022589"/>
    </source>
</evidence>
<dbReference type="SUPFAM" id="SSF51735">
    <property type="entry name" value="NAD(P)-binding Rossmann-fold domains"/>
    <property type="match status" value="1"/>
</dbReference>
<dbReference type="GO" id="GO:0035835">
    <property type="term" value="P:indole alkaloid biosynthetic process"/>
    <property type="evidence" value="ECO:0007669"/>
    <property type="project" value="UniProtKB-UniPathway"/>
</dbReference>
<sequence length="285" mass="31665">MAILLTGGTGKTSIRLARFLQNANIPFLLASRRGSSAAPVGMPAVKFDWLDKETWKAPFGGKPISAIYLMEPLVAEPWKPMIEFIEYTRNVHGVTRFVLLAGTSTDLSRPGMGVVWKHFLETGVDHCVLRPSWFMENLTDEAPGPLIREYSKIYTACGDGKIPFVSAIDIAAVAFRALTDPKSHNCDYRILGPELLTYDEVAEKLSAHLGRRIEHVKLSGDERYKGLTDAGVSDYFARFLTNLEVAAADGFETHMNNTVEEVRAGHPGAWTTLLMKIYIRGSRYN</sequence>
<dbReference type="InterPro" id="IPR019901">
    <property type="entry name" value="Ergot_alkaloid_biosynthesis"/>
</dbReference>
<dbReference type="Gene3D" id="3.90.25.10">
    <property type="entry name" value="UDP-galactose 4-epimerase, domain 1"/>
    <property type="match status" value="1"/>
</dbReference>
<name>D4D8A6_TRIVH</name>
<protein>
    <submittedName>
        <fullName evidence="5">Ergot alkaloid biosynthetic protein A</fullName>
    </submittedName>
</protein>
<dbReference type="AlphaFoldDB" id="D4D8A6"/>
<reference evidence="6" key="1">
    <citation type="journal article" date="2011" name="Genome Biol.">
        <title>Comparative and functional genomics provide insights into the pathogenicity of dermatophytic fungi.</title>
        <authorList>
            <person name="Burmester A."/>
            <person name="Shelest E."/>
            <person name="Gloeckner G."/>
            <person name="Heddergott C."/>
            <person name="Schindler S."/>
            <person name="Staib P."/>
            <person name="Heidel A."/>
            <person name="Felder M."/>
            <person name="Petzold A."/>
            <person name="Szafranski K."/>
            <person name="Feuermann M."/>
            <person name="Pedruzzi I."/>
            <person name="Priebe S."/>
            <person name="Groth M."/>
            <person name="Winkler R."/>
            <person name="Li W."/>
            <person name="Kniemeyer O."/>
            <person name="Schroeckh V."/>
            <person name="Hertweck C."/>
            <person name="Hube B."/>
            <person name="White T.C."/>
            <person name="Platzer M."/>
            <person name="Guthke R."/>
            <person name="Heitman J."/>
            <person name="Woestemeyer J."/>
            <person name="Zipfel P.F."/>
            <person name="Monod M."/>
            <person name="Brakhage A.A."/>
        </authorList>
    </citation>
    <scope>NUCLEOTIDE SEQUENCE [LARGE SCALE GENOMIC DNA]</scope>
    <source>
        <strain evidence="6">HKI 0517</strain>
    </source>
</reference>